<accession>A0A8F9XJT4</accession>
<dbReference type="AlphaFoldDB" id="A0A8F9XJT4"/>
<dbReference type="EMBL" id="CP080507">
    <property type="protein sequence ID" value="QYM77501.1"/>
    <property type="molecule type" value="Genomic_DNA"/>
</dbReference>
<dbReference type="SUPFAM" id="SSF53756">
    <property type="entry name" value="UDP-Glycosyltransferase/glycogen phosphorylase"/>
    <property type="match status" value="2"/>
</dbReference>
<reference evidence="3" key="1">
    <citation type="submission" date="2021-08" db="EMBL/GenBank/DDBJ databases">
        <title>Genome of a novel bacterium of the phylum Verrucomicrobia, Oleiharenicola sp. KSB-15.</title>
        <authorList>
            <person name="Chung J.-H."/>
            <person name="Ahn J.-H."/>
            <person name="Yoon Y."/>
            <person name="Kim D.-Y."/>
            <person name="An S.-H."/>
            <person name="Park I."/>
            <person name="Yeon J."/>
        </authorList>
    </citation>
    <scope>NUCLEOTIDE SEQUENCE</scope>
    <source>
        <strain evidence="3">KSB-15</strain>
    </source>
</reference>
<keyword evidence="4" id="KW-1185">Reference proteome</keyword>
<evidence type="ECO:0000313" key="3">
    <source>
        <dbReference type="EMBL" id="QYM77501.1"/>
    </source>
</evidence>
<sequence>MLWFFCDVFARPDDATGRVVTELATALARERTADDGGRMEDDGGRMAERGGRMADESLKASATGEECRAEGYRTGFSVEGERERERLGRVGAVGVRPAREVPGVLVRRVRATTFPKSRAWLLGLNWLTTTFAYTRAAFTHLRQGDVVVVVTSPRLLPWPVVWAARRRGARVIVLVHDVYPDVFAAVGWLRPGWLLRQLDRGFSGGYKMADEIVVLGRDMRDVIARKLAAGGAAGGTITSTIKSKSEMRDGEGAGFAVERGREDDSVTASATEVGRVRLSEGGRGKAGGGGGRIVVIPNWGDVDGLRAVAKEASPVTSRWGLQGKTVVGVGGTLGRTHDGALVIALARALRGDASIRFLIYAGGVGRAEVDAALGGAANVCLAPPCPPAELNDWLAAADVMLVPFRAGMAGISVPSRMYNIFAAGRPLLLTGDLDAEGARLVREHGLGWAVPAGDVASAAEIIRGAAREPDDAAERGGRARALAEQAFTFSRHVAAWRALVGERGGQ</sequence>
<evidence type="ECO:0000313" key="4">
    <source>
        <dbReference type="Proteomes" id="UP000825051"/>
    </source>
</evidence>
<dbReference type="InterPro" id="IPR028098">
    <property type="entry name" value="Glyco_trans_4-like_N"/>
</dbReference>
<dbReference type="CDD" id="cd03794">
    <property type="entry name" value="GT4_WbuB-like"/>
    <property type="match status" value="1"/>
</dbReference>
<feature type="region of interest" description="Disordered" evidence="1">
    <location>
        <begin position="245"/>
        <end position="272"/>
    </location>
</feature>
<proteinExistence type="predicted"/>
<evidence type="ECO:0000256" key="1">
    <source>
        <dbReference type="SAM" id="MobiDB-lite"/>
    </source>
</evidence>
<protein>
    <submittedName>
        <fullName evidence="3">Glycosyltransferase family 4 protein</fullName>
    </submittedName>
</protein>
<gene>
    <name evidence="3" type="ORF">K0B96_09175</name>
</gene>
<evidence type="ECO:0000259" key="2">
    <source>
        <dbReference type="Pfam" id="PF13579"/>
    </source>
</evidence>
<organism evidence="3 4">
    <name type="scientific">Horticoccus luteus</name>
    <dbReference type="NCBI Taxonomy" id="2862869"/>
    <lineage>
        <taxon>Bacteria</taxon>
        <taxon>Pseudomonadati</taxon>
        <taxon>Verrucomicrobiota</taxon>
        <taxon>Opitutia</taxon>
        <taxon>Opitutales</taxon>
        <taxon>Opitutaceae</taxon>
        <taxon>Horticoccus</taxon>
    </lineage>
</organism>
<dbReference type="RefSeq" id="WP_220160606.1">
    <property type="nucleotide sequence ID" value="NZ_CP080507.1"/>
</dbReference>
<dbReference type="GO" id="GO:0016757">
    <property type="term" value="F:glycosyltransferase activity"/>
    <property type="evidence" value="ECO:0007669"/>
    <property type="project" value="UniProtKB-ARBA"/>
</dbReference>
<feature type="domain" description="Glycosyltransferase subfamily 4-like N-terminal" evidence="2">
    <location>
        <begin position="96"/>
        <end position="225"/>
    </location>
</feature>
<dbReference type="Pfam" id="PF13579">
    <property type="entry name" value="Glyco_trans_4_4"/>
    <property type="match status" value="1"/>
</dbReference>
<dbReference type="Gene3D" id="3.40.50.2000">
    <property type="entry name" value="Glycogen Phosphorylase B"/>
    <property type="match status" value="1"/>
</dbReference>
<dbReference type="Proteomes" id="UP000825051">
    <property type="component" value="Chromosome"/>
</dbReference>
<dbReference type="KEGG" id="ole:K0B96_09175"/>
<name>A0A8F9XJT4_9BACT</name>